<dbReference type="UniPathway" id="UPA00031">
    <property type="reaction ID" value="UER00011"/>
</dbReference>
<dbReference type="NCBIfam" id="NF002111">
    <property type="entry name" value="PRK00951.2-1"/>
    <property type="match status" value="1"/>
</dbReference>
<dbReference type="Gene3D" id="3.30.230.40">
    <property type="entry name" value="Imidazole glycerol phosphate dehydratase, domain 1"/>
    <property type="match status" value="2"/>
</dbReference>
<comment type="caution">
    <text evidence="8">The sequence shown here is derived from an EMBL/GenBank/DDBJ whole genome shotgun (WGS) entry which is preliminary data.</text>
</comment>
<dbReference type="EC" id="4.2.1.19" evidence="6 7"/>
<dbReference type="PANTHER" id="PTHR23133:SF2">
    <property type="entry name" value="IMIDAZOLEGLYCEROL-PHOSPHATE DEHYDRATASE"/>
    <property type="match status" value="1"/>
</dbReference>
<dbReference type="InterPro" id="IPR038494">
    <property type="entry name" value="IGPD_sf"/>
</dbReference>
<evidence type="ECO:0000313" key="9">
    <source>
        <dbReference type="Proteomes" id="UP000286287"/>
    </source>
</evidence>
<comment type="subcellular location">
    <subcellularLocation>
        <location evidence="6 7">Cytoplasm</location>
    </subcellularLocation>
</comment>
<dbReference type="PANTHER" id="PTHR23133">
    <property type="entry name" value="IMIDAZOLEGLYCEROL-PHOSPHATE DEHYDRATASE HIS7"/>
    <property type="match status" value="1"/>
</dbReference>
<dbReference type="NCBIfam" id="NF002114">
    <property type="entry name" value="PRK00951.2-4"/>
    <property type="match status" value="1"/>
</dbReference>
<organism evidence="8 9">
    <name type="scientific">Deinococcus cavernae</name>
    <dbReference type="NCBI Taxonomy" id="2320857"/>
    <lineage>
        <taxon>Bacteria</taxon>
        <taxon>Thermotogati</taxon>
        <taxon>Deinococcota</taxon>
        <taxon>Deinococci</taxon>
        <taxon>Deinococcales</taxon>
        <taxon>Deinococcaceae</taxon>
        <taxon>Deinococcus</taxon>
    </lineage>
</organism>
<comment type="pathway">
    <text evidence="1 6 7">Amino-acid biosynthesis; L-histidine biosynthesis; L-histidine from 5-phospho-alpha-D-ribose 1-diphosphate: step 6/9.</text>
</comment>
<keyword evidence="9" id="KW-1185">Reference proteome</keyword>
<comment type="catalytic activity">
    <reaction evidence="6 7">
        <text>D-erythro-1-(imidazol-4-yl)glycerol 3-phosphate = 3-(imidazol-4-yl)-2-oxopropyl phosphate + H2O</text>
        <dbReference type="Rhea" id="RHEA:11040"/>
        <dbReference type="ChEBI" id="CHEBI:15377"/>
        <dbReference type="ChEBI" id="CHEBI:57766"/>
        <dbReference type="ChEBI" id="CHEBI:58278"/>
        <dbReference type="EC" id="4.2.1.19"/>
    </reaction>
</comment>
<proteinExistence type="inferred from homology"/>
<dbReference type="Proteomes" id="UP000286287">
    <property type="component" value="Unassembled WGS sequence"/>
</dbReference>
<protein>
    <recommendedName>
        <fullName evidence="2 6">Imidazoleglycerol-phosphate dehydratase</fullName>
        <shortName evidence="6">IGPD</shortName>
        <ecNumber evidence="6 7">4.2.1.19</ecNumber>
    </recommendedName>
</protein>
<keyword evidence="5 6" id="KW-0456">Lyase</keyword>
<gene>
    <name evidence="6 8" type="primary">hisB</name>
    <name evidence="8" type="ORF">D3875_17855</name>
</gene>
<dbReference type="Pfam" id="PF00475">
    <property type="entry name" value="IGPD"/>
    <property type="match status" value="1"/>
</dbReference>
<evidence type="ECO:0000256" key="7">
    <source>
        <dbReference type="RuleBase" id="RU000599"/>
    </source>
</evidence>
<reference evidence="8 9" key="1">
    <citation type="submission" date="2018-09" db="EMBL/GenBank/DDBJ databases">
        <authorList>
            <person name="Zhu H."/>
        </authorList>
    </citation>
    <scope>NUCLEOTIDE SEQUENCE [LARGE SCALE GENOMIC DNA]</scope>
    <source>
        <strain evidence="8 9">K2S05-167</strain>
    </source>
</reference>
<dbReference type="PROSITE" id="PS00955">
    <property type="entry name" value="IGP_DEHYDRATASE_2"/>
    <property type="match status" value="1"/>
</dbReference>
<dbReference type="InterPro" id="IPR000807">
    <property type="entry name" value="ImidazoleglycerolP_deHydtase"/>
</dbReference>
<dbReference type="GO" id="GO:0004424">
    <property type="term" value="F:imidazoleglycerol-phosphate dehydratase activity"/>
    <property type="evidence" value="ECO:0007669"/>
    <property type="project" value="UniProtKB-UniRule"/>
</dbReference>
<dbReference type="SUPFAM" id="SSF54211">
    <property type="entry name" value="Ribosomal protein S5 domain 2-like"/>
    <property type="match status" value="2"/>
</dbReference>
<evidence type="ECO:0000256" key="6">
    <source>
        <dbReference type="HAMAP-Rule" id="MF_00076"/>
    </source>
</evidence>
<dbReference type="CDD" id="cd07914">
    <property type="entry name" value="IGPD"/>
    <property type="match status" value="1"/>
</dbReference>
<evidence type="ECO:0000256" key="5">
    <source>
        <dbReference type="ARBA" id="ARBA00023239"/>
    </source>
</evidence>
<keyword evidence="6" id="KW-0963">Cytoplasm</keyword>
<dbReference type="HAMAP" id="MF_00076">
    <property type="entry name" value="HisB"/>
    <property type="match status" value="1"/>
</dbReference>
<dbReference type="RefSeq" id="WP_119765867.1">
    <property type="nucleotide sequence ID" value="NZ_QYUJ01000014.1"/>
</dbReference>
<dbReference type="OrthoDB" id="9790411at2"/>
<dbReference type="PROSITE" id="PS00954">
    <property type="entry name" value="IGP_DEHYDRATASE_1"/>
    <property type="match status" value="1"/>
</dbReference>
<evidence type="ECO:0000313" key="8">
    <source>
        <dbReference type="EMBL" id="RJF73134.1"/>
    </source>
</evidence>
<name>A0A418VAI7_9DEIO</name>
<keyword evidence="4 6" id="KW-0368">Histidine biosynthesis</keyword>
<dbReference type="FunFam" id="3.30.230.40:FF:000001">
    <property type="entry name" value="Imidazoleglycerol-phosphate dehydratase HisB"/>
    <property type="match status" value="1"/>
</dbReference>
<dbReference type="InterPro" id="IPR020565">
    <property type="entry name" value="ImidazoleglycerP_deHydtase_CS"/>
</dbReference>
<accession>A0A418VAI7</accession>
<dbReference type="InterPro" id="IPR020568">
    <property type="entry name" value="Ribosomal_Su5_D2-typ_SF"/>
</dbReference>
<sequence>MSRTATITRTTSETDITVRLDLDQAAYTAPATGHGFFDHMLDALARHSRLGLSISGTGDLHIEPHHLIEDTGITLGQALSQALGDRRGIERYGSAFVPMDETLAHVVLDLSGRAHLAFTPETLDVYGDAGGMTHYHLREFLRGFCNHAGVTLHVRLLAGREAHHVIEAIMKAFARALRDAVQVTTDSLPSTKGSL</sequence>
<evidence type="ECO:0000256" key="1">
    <source>
        <dbReference type="ARBA" id="ARBA00005047"/>
    </source>
</evidence>
<dbReference type="GO" id="GO:0000105">
    <property type="term" value="P:L-histidine biosynthetic process"/>
    <property type="evidence" value="ECO:0007669"/>
    <property type="project" value="UniProtKB-UniRule"/>
</dbReference>
<dbReference type="GO" id="GO:0005737">
    <property type="term" value="C:cytoplasm"/>
    <property type="evidence" value="ECO:0007669"/>
    <property type="project" value="UniProtKB-SubCell"/>
</dbReference>
<evidence type="ECO:0000256" key="3">
    <source>
        <dbReference type="ARBA" id="ARBA00022605"/>
    </source>
</evidence>
<dbReference type="EMBL" id="QYUJ01000014">
    <property type="protein sequence ID" value="RJF73134.1"/>
    <property type="molecule type" value="Genomic_DNA"/>
</dbReference>
<evidence type="ECO:0000256" key="2">
    <source>
        <dbReference type="ARBA" id="ARBA00016664"/>
    </source>
</evidence>
<dbReference type="AlphaFoldDB" id="A0A418VAI7"/>
<evidence type="ECO:0000256" key="4">
    <source>
        <dbReference type="ARBA" id="ARBA00023102"/>
    </source>
</evidence>
<comment type="similarity">
    <text evidence="6 7">Belongs to the imidazoleglycerol-phosphate dehydratase family.</text>
</comment>
<keyword evidence="3 6" id="KW-0028">Amino-acid biosynthesis</keyword>
<dbReference type="FunFam" id="3.30.230.40:FF:000003">
    <property type="entry name" value="Imidazoleglycerol-phosphate dehydratase HisB"/>
    <property type="match status" value="1"/>
</dbReference>